<sequence>MAKEAKSNGVAVQTAENAAESEEVGQTVESVEASPEELPEDKLPFPRATVVNQMRKYLDSGKQIKGQVKDEMNIWLGKMIERTTSKMNEHPYSYVDGGMFREAIETYENVLDIENERKRIILQLEAVKAACDVLINEVDRKFRK</sequence>
<proteinExistence type="predicted"/>
<evidence type="ECO:0000313" key="3">
    <source>
        <dbReference type="Proteomes" id="UP000675968"/>
    </source>
</evidence>
<gene>
    <name evidence="2" type="ORF">J4215_03370</name>
</gene>
<accession>A0A8T4LFC7</accession>
<organism evidence="2 3">
    <name type="scientific">Candidatus Iainarchaeum sp</name>
    <dbReference type="NCBI Taxonomy" id="3101447"/>
    <lineage>
        <taxon>Archaea</taxon>
        <taxon>Candidatus Iainarchaeota</taxon>
        <taxon>Candidatus Iainarchaeia</taxon>
        <taxon>Candidatus Iainarchaeales</taxon>
        <taxon>Candidatus Iainarchaeaceae</taxon>
        <taxon>Candidatus Iainarchaeum</taxon>
    </lineage>
</organism>
<reference evidence="2" key="2">
    <citation type="submission" date="2021-05" db="EMBL/GenBank/DDBJ databases">
        <title>Protein family content uncovers lineage relationships and bacterial pathway maintenance mechanisms in DPANN archaea.</title>
        <authorList>
            <person name="Castelle C.J."/>
            <person name="Meheust R."/>
            <person name="Jaffe A.L."/>
            <person name="Seitz K."/>
            <person name="Gong X."/>
            <person name="Baker B.J."/>
            <person name="Banfield J.F."/>
        </authorList>
    </citation>
    <scope>NUCLEOTIDE SEQUENCE</scope>
    <source>
        <strain evidence="2">RIFCSPLOWO2_01_FULL_AR10_48_17</strain>
    </source>
</reference>
<evidence type="ECO:0000313" key="2">
    <source>
        <dbReference type="EMBL" id="MBS3061596.1"/>
    </source>
</evidence>
<dbReference type="Proteomes" id="UP000675968">
    <property type="component" value="Unassembled WGS sequence"/>
</dbReference>
<dbReference type="EMBL" id="JAGVWC010000010">
    <property type="protein sequence ID" value="MBS3061596.1"/>
    <property type="molecule type" value="Genomic_DNA"/>
</dbReference>
<evidence type="ECO:0000256" key="1">
    <source>
        <dbReference type="SAM" id="MobiDB-lite"/>
    </source>
</evidence>
<name>A0A8T4LFC7_9ARCH</name>
<feature type="region of interest" description="Disordered" evidence="1">
    <location>
        <begin position="1"/>
        <end position="44"/>
    </location>
</feature>
<dbReference type="AlphaFoldDB" id="A0A8T4LFC7"/>
<comment type="caution">
    <text evidence="2">The sequence shown here is derived from an EMBL/GenBank/DDBJ whole genome shotgun (WGS) entry which is preliminary data.</text>
</comment>
<reference evidence="2" key="1">
    <citation type="submission" date="2021-03" db="EMBL/GenBank/DDBJ databases">
        <authorList>
            <person name="Jaffe A."/>
        </authorList>
    </citation>
    <scope>NUCLEOTIDE SEQUENCE</scope>
    <source>
        <strain evidence="2">RIFCSPLOWO2_01_FULL_AR10_48_17</strain>
    </source>
</reference>
<protein>
    <submittedName>
        <fullName evidence="2">Uncharacterized protein</fullName>
    </submittedName>
</protein>